<keyword evidence="1" id="KW-0812">Transmembrane</keyword>
<evidence type="ECO:0008006" key="4">
    <source>
        <dbReference type="Google" id="ProtNLM"/>
    </source>
</evidence>
<evidence type="ECO:0000313" key="3">
    <source>
        <dbReference type="Proteomes" id="UP000239735"/>
    </source>
</evidence>
<keyword evidence="1" id="KW-1133">Transmembrane helix</keyword>
<dbReference type="OrthoDB" id="9893932at2"/>
<evidence type="ECO:0000256" key="1">
    <source>
        <dbReference type="SAM" id="Phobius"/>
    </source>
</evidence>
<feature type="transmembrane region" description="Helical" evidence="1">
    <location>
        <begin position="64"/>
        <end position="84"/>
    </location>
</feature>
<evidence type="ECO:0000313" key="2">
    <source>
        <dbReference type="EMBL" id="SPE23053.1"/>
    </source>
</evidence>
<dbReference type="AlphaFoldDB" id="A0A2N9LIT7"/>
<proteinExistence type="predicted"/>
<reference evidence="3" key="1">
    <citation type="submission" date="2018-02" db="EMBL/GenBank/DDBJ databases">
        <authorList>
            <person name="Hausmann B."/>
        </authorList>
    </citation>
    <scope>NUCLEOTIDE SEQUENCE [LARGE SCALE GENOMIC DNA]</scope>
    <source>
        <strain evidence="3">Peat soil MAG SbA5</strain>
    </source>
</reference>
<dbReference type="Proteomes" id="UP000239735">
    <property type="component" value="Unassembled WGS sequence"/>
</dbReference>
<dbReference type="EMBL" id="OKRB01000094">
    <property type="protein sequence ID" value="SPE23053.1"/>
    <property type="molecule type" value="Genomic_DNA"/>
</dbReference>
<sequence length="89" mass="9577">MTVDLLEKQAAVNDILREVSRIKTVVTEAVDDGVQQALRAVKQGRDVAEDAIHDAKYAIKRNPLQAMGIVLVVGVAIGGLVALLSTRRD</sequence>
<protein>
    <recommendedName>
        <fullName evidence="4">DUF883 domain-containing protein</fullName>
    </recommendedName>
</protein>
<organism evidence="2 3">
    <name type="scientific">Candidatus Sulfuritelmatomonas gaucii</name>
    <dbReference type="NCBI Taxonomy" id="2043161"/>
    <lineage>
        <taxon>Bacteria</taxon>
        <taxon>Pseudomonadati</taxon>
        <taxon>Acidobacteriota</taxon>
        <taxon>Terriglobia</taxon>
        <taxon>Terriglobales</taxon>
        <taxon>Acidobacteriaceae</taxon>
        <taxon>Candidatus Sulfuritelmatomonas</taxon>
    </lineage>
</organism>
<gene>
    <name evidence="2" type="ORF">SBA5_370045</name>
</gene>
<name>A0A2N9LIT7_9BACT</name>
<keyword evidence="1" id="KW-0472">Membrane</keyword>
<accession>A0A2N9LIT7</accession>